<accession>A0A398CUG8</accession>
<keyword evidence="1" id="KW-0812">Transmembrane</keyword>
<evidence type="ECO:0000256" key="1">
    <source>
        <dbReference type="SAM" id="Phobius"/>
    </source>
</evidence>
<dbReference type="RefSeq" id="WP_119088904.1">
    <property type="nucleotide sequence ID" value="NZ_QXIS01000016.1"/>
</dbReference>
<proteinExistence type="predicted"/>
<reference evidence="2 3" key="1">
    <citation type="submission" date="2018-09" db="EMBL/GenBank/DDBJ databases">
        <title>Discovery and Ecogenomic Context for Candidatus Cryosericales, a Global Caldiserica Order Active in Thawing Permafrost.</title>
        <authorList>
            <person name="Martinez M.A."/>
            <person name="Woodcroft B.J."/>
            <person name="Ignacio Espinoza J.C."/>
            <person name="Zayed A."/>
            <person name="Singleton C.M."/>
            <person name="Boyd J."/>
            <person name="Li Y.-F."/>
            <person name="Purvine S."/>
            <person name="Maughan H."/>
            <person name="Hodgkins S.B."/>
            <person name="Anderson D."/>
            <person name="Sederholm M."/>
            <person name="Temperton B."/>
            <person name="Saleska S.R."/>
            <person name="Tyson G.W."/>
            <person name="Rich V.I."/>
        </authorList>
    </citation>
    <scope>NUCLEOTIDE SEQUENCE [LARGE SCALE GENOMIC DNA]</scope>
    <source>
        <strain evidence="2 3">SMC7</strain>
    </source>
</reference>
<dbReference type="EMBL" id="QXIS01000016">
    <property type="protein sequence ID" value="RIE06302.1"/>
    <property type="molecule type" value="Genomic_DNA"/>
</dbReference>
<feature type="transmembrane region" description="Helical" evidence="1">
    <location>
        <begin position="132"/>
        <end position="151"/>
    </location>
</feature>
<name>A0A398CUG8_9BACT</name>
<feature type="transmembrane region" description="Helical" evidence="1">
    <location>
        <begin position="7"/>
        <end position="29"/>
    </location>
</feature>
<dbReference type="OrthoDB" id="9810272at2"/>
<evidence type="ECO:0000313" key="3">
    <source>
        <dbReference type="Proteomes" id="UP000266328"/>
    </source>
</evidence>
<keyword evidence="1" id="KW-0472">Membrane</keyword>
<dbReference type="Proteomes" id="UP000266328">
    <property type="component" value="Unassembled WGS sequence"/>
</dbReference>
<feature type="transmembrane region" description="Helical" evidence="1">
    <location>
        <begin position="78"/>
        <end position="94"/>
    </location>
</feature>
<gene>
    <name evidence="2" type="ORF">SMC7_03045</name>
</gene>
<organism evidence="2 3">
    <name type="scientific">Candidatus Cryosericum terrychapinii</name>
    <dbReference type="NCBI Taxonomy" id="2290919"/>
    <lineage>
        <taxon>Bacteria</taxon>
        <taxon>Pseudomonadati</taxon>
        <taxon>Caldisericota/Cryosericota group</taxon>
        <taxon>Candidatus Cryosericota</taxon>
        <taxon>Candidatus Cryosericia</taxon>
        <taxon>Candidatus Cryosericales</taxon>
        <taxon>Candidatus Cryosericaceae</taxon>
        <taxon>Candidatus Cryosericum</taxon>
    </lineage>
</organism>
<sequence length="161" mass="17022">MSSKQQYAVLAGVLAIEAFVFALFCGIALHTPGVGAFGFLVAVAIVFYYSVRHPTSFGVAAGLFNVLLLSYFSQSQGLPTALLLLLVVGASPYIEQLAPGLARVAFTGAYAVTALVLALFTRGRAAPGLTALLWYVVVAAVIGLMESRYLVRRSPLEQNHG</sequence>
<feature type="transmembrane region" description="Helical" evidence="1">
    <location>
        <begin position="56"/>
        <end position="72"/>
    </location>
</feature>
<comment type="caution">
    <text evidence="2">The sequence shown here is derived from an EMBL/GenBank/DDBJ whole genome shotgun (WGS) entry which is preliminary data.</text>
</comment>
<protein>
    <submittedName>
        <fullName evidence="2">Uncharacterized protein</fullName>
    </submittedName>
</protein>
<keyword evidence="1" id="KW-1133">Transmembrane helix</keyword>
<evidence type="ECO:0000313" key="2">
    <source>
        <dbReference type="EMBL" id="RIE06302.1"/>
    </source>
</evidence>
<dbReference type="AlphaFoldDB" id="A0A398CUG8"/>
<feature type="transmembrane region" description="Helical" evidence="1">
    <location>
        <begin position="101"/>
        <end position="120"/>
    </location>
</feature>
<keyword evidence="3" id="KW-1185">Reference proteome</keyword>
<feature type="transmembrane region" description="Helical" evidence="1">
    <location>
        <begin position="35"/>
        <end position="51"/>
    </location>
</feature>